<protein>
    <submittedName>
        <fullName evidence="3">Acyl-CoA synthetase</fullName>
    </submittedName>
</protein>
<dbReference type="Gene3D" id="3.30.300.30">
    <property type="match status" value="1"/>
</dbReference>
<reference evidence="3 4" key="1">
    <citation type="journal article" date="2008" name="J. Biotechnol.">
        <title>The lifestyle of Corynebacterium urealyticum derived from its complete genome sequence established by pyrosequencing.</title>
        <authorList>
            <person name="Tauch A."/>
            <person name="Trost E."/>
            <person name="Tilker A."/>
            <person name="Ludewig U."/>
            <person name="Schneiker S."/>
            <person name="Goesmann A."/>
            <person name="Arnold W."/>
            <person name="Bekel T."/>
            <person name="Brinkrolf K."/>
            <person name="Brune I."/>
            <person name="Goetker S."/>
            <person name="Kalinowski J."/>
            <person name="Kamp P.-B."/>
            <person name="Lobo F.P."/>
            <person name="Viehoever P."/>
            <person name="Weisshaar B."/>
            <person name="Soriano F."/>
            <person name="Droege M."/>
            <person name="Puehler A."/>
        </authorList>
    </citation>
    <scope>NUCLEOTIDE SEQUENCE [LARGE SCALE GENOMIC DNA]</scope>
    <source>
        <strain evidence="4">ATCC 43042 / DSM 7109</strain>
    </source>
</reference>
<name>B1VIR7_CORU7</name>
<dbReference type="InterPro" id="IPR000873">
    <property type="entry name" value="AMP-dep_synth/lig_dom"/>
</dbReference>
<dbReference type="InterPro" id="IPR020845">
    <property type="entry name" value="AMP-binding_CS"/>
</dbReference>
<dbReference type="eggNOG" id="COG0318">
    <property type="taxonomic scope" value="Bacteria"/>
</dbReference>
<dbReference type="AlphaFoldDB" id="B1VIR7"/>
<dbReference type="HOGENOM" id="CLU_000022_59_10_11"/>
<dbReference type="KEGG" id="cur:cu1904"/>
<dbReference type="InterPro" id="IPR042099">
    <property type="entry name" value="ANL_N_sf"/>
</dbReference>
<dbReference type="Gene3D" id="3.40.50.12780">
    <property type="entry name" value="N-terminal domain of ligase-like"/>
    <property type="match status" value="1"/>
</dbReference>
<feature type="domain" description="AMP-dependent synthetase/ligase" evidence="1">
    <location>
        <begin position="18"/>
        <end position="386"/>
    </location>
</feature>
<accession>B1VIR7</accession>
<dbReference type="InterPro" id="IPR025110">
    <property type="entry name" value="AMP-bd_C"/>
</dbReference>
<dbReference type="GO" id="GO:0016878">
    <property type="term" value="F:acid-thiol ligase activity"/>
    <property type="evidence" value="ECO:0007669"/>
    <property type="project" value="UniProtKB-ARBA"/>
</dbReference>
<evidence type="ECO:0000259" key="2">
    <source>
        <dbReference type="Pfam" id="PF13193"/>
    </source>
</evidence>
<feature type="domain" description="AMP-binding enzyme C-terminal" evidence="2">
    <location>
        <begin position="437"/>
        <end position="516"/>
    </location>
</feature>
<dbReference type="PROSITE" id="PS00455">
    <property type="entry name" value="AMP_BINDING"/>
    <property type="match status" value="1"/>
</dbReference>
<keyword evidence="4" id="KW-1185">Reference proteome</keyword>
<dbReference type="InterPro" id="IPR045851">
    <property type="entry name" value="AMP-bd_C_sf"/>
</dbReference>
<dbReference type="InterPro" id="IPR050237">
    <property type="entry name" value="ATP-dep_AMP-bd_enzyme"/>
</dbReference>
<evidence type="ECO:0000259" key="1">
    <source>
        <dbReference type="Pfam" id="PF00501"/>
    </source>
</evidence>
<dbReference type="PANTHER" id="PTHR43767:SF1">
    <property type="entry name" value="NONRIBOSOMAL PEPTIDE SYNTHASE PES1 (EUROFUNG)-RELATED"/>
    <property type="match status" value="1"/>
</dbReference>
<organism evidence="3 4">
    <name type="scientific">Corynebacterium urealyticum (strain ATCC 43042 / DSM 7109)</name>
    <dbReference type="NCBI Taxonomy" id="504474"/>
    <lineage>
        <taxon>Bacteria</taxon>
        <taxon>Bacillati</taxon>
        <taxon>Actinomycetota</taxon>
        <taxon>Actinomycetes</taxon>
        <taxon>Mycobacteriales</taxon>
        <taxon>Corynebacteriaceae</taxon>
        <taxon>Corynebacterium</taxon>
    </lineage>
</organism>
<dbReference type="RefSeq" id="WP_012361137.1">
    <property type="nucleotide sequence ID" value="NC_010545.1"/>
</dbReference>
<dbReference type="EMBL" id="AM942444">
    <property type="protein sequence ID" value="CAQ05863.1"/>
    <property type="molecule type" value="Genomic_DNA"/>
</dbReference>
<dbReference type="SUPFAM" id="SSF56801">
    <property type="entry name" value="Acetyl-CoA synthetase-like"/>
    <property type="match status" value="1"/>
</dbReference>
<evidence type="ECO:0000313" key="4">
    <source>
        <dbReference type="Proteomes" id="UP000001727"/>
    </source>
</evidence>
<gene>
    <name evidence="3" type="primary">fadD12</name>
    <name evidence="3" type="ordered locus">cu1904</name>
</gene>
<dbReference type="Proteomes" id="UP000001727">
    <property type="component" value="Chromosome"/>
</dbReference>
<dbReference type="STRING" id="504474.cu1904"/>
<evidence type="ECO:0000313" key="3">
    <source>
        <dbReference type="EMBL" id="CAQ05863.1"/>
    </source>
</evidence>
<dbReference type="PANTHER" id="PTHR43767">
    <property type="entry name" value="LONG-CHAIN-FATTY-ACID--COA LIGASE"/>
    <property type="match status" value="1"/>
</dbReference>
<sequence length="541" mass="58933">MNVDKLIKEKSLSQLLTESREKYRNQPAAGDATRTLTYEELGAEVDHLSAQLMRAGVGHGDTVAFMTNPSVEFMVAYLAVLQVGGIWLGLNPAYKRQELAHILADAEPDLVLFNPSLKAQSVDELRAAVGKNDSFKPQNFDDFHGREVGSSKVFLTQRDAETLQACRSKLKVSVPGALFYTSGTTGKPKGALAHQAALARIAIVQSKRWGVSTPRVLCNLPVNHTGCVGDIVGPVQYAGGYLFFMENFDVPATVNAIKTERLNALFQIPTQIISLMNYDGFEAVAQENLCLVAWGGAALPTTYVMKLRDWGIRMTTVYGSSETVASLTSSREGASVDELANSVGVPDPEFRMKIAESADRVLDFTEAKGVTGEVYVKHWTFLPGYLNLPEATREAFTDDGWLKTGDIGRVTSGGNLQLVGRTSEMFKSGGYNIYPLEIEDALESAPEVAQAVVTSVPDDKYSEVGFAFVVLATDFSTSSHVTESALIRQCKNKLARYKAPKFVEIIEGLPTLPNGKIDRKALKCLANELSKKRRTEGGLNV</sequence>
<dbReference type="Pfam" id="PF00501">
    <property type="entry name" value="AMP-binding"/>
    <property type="match status" value="1"/>
</dbReference>
<dbReference type="GeneID" id="60604683"/>
<proteinExistence type="predicted"/>
<dbReference type="Pfam" id="PF13193">
    <property type="entry name" value="AMP-binding_C"/>
    <property type="match status" value="1"/>
</dbReference>